<dbReference type="AlphaFoldDB" id="A0A9P0MN06"/>
<reference evidence="2" key="1">
    <citation type="submission" date="2022-01" db="EMBL/GenBank/DDBJ databases">
        <authorList>
            <person name="King R."/>
        </authorList>
    </citation>
    <scope>NUCLEOTIDE SEQUENCE</scope>
</reference>
<feature type="region of interest" description="Disordered" evidence="1">
    <location>
        <begin position="1"/>
        <end position="22"/>
    </location>
</feature>
<name>A0A9P0MN06_NEZVI</name>
<sequence length="71" mass="7999">MCKVNKKPKARQNNKSPKHKHIMEEDEAINEILRAAKSKTNTTPSIMKQVFSTERAEGSVNSSDLSDIEVE</sequence>
<organism evidence="2 3">
    <name type="scientific">Nezara viridula</name>
    <name type="common">Southern green stink bug</name>
    <name type="synonym">Cimex viridulus</name>
    <dbReference type="NCBI Taxonomy" id="85310"/>
    <lineage>
        <taxon>Eukaryota</taxon>
        <taxon>Metazoa</taxon>
        <taxon>Ecdysozoa</taxon>
        <taxon>Arthropoda</taxon>
        <taxon>Hexapoda</taxon>
        <taxon>Insecta</taxon>
        <taxon>Pterygota</taxon>
        <taxon>Neoptera</taxon>
        <taxon>Paraneoptera</taxon>
        <taxon>Hemiptera</taxon>
        <taxon>Heteroptera</taxon>
        <taxon>Panheteroptera</taxon>
        <taxon>Pentatomomorpha</taxon>
        <taxon>Pentatomoidea</taxon>
        <taxon>Pentatomidae</taxon>
        <taxon>Pentatominae</taxon>
        <taxon>Nezara</taxon>
    </lineage>
</organism>
<dbReference type="EMBL" id="OV725081">
    <property type="protein sequence ID" value="CAH1401228.1"/>
    <property type="molecule type" value="Genomic_DNA"/>
</dbReference>
<gene>
    <name evidence="2" type="ORF">NEZAVI_LOCUS10298</name>
</gene>
<evidence type="ECO:0000313" key="3">
    <source>
        <dbReference type="Proteomes" id="UP001152798"/>
    </source>
</evidence>
<proteinExistence type="predicted"/>
<dbReference type="Proteomes" id="UP001152798">
    <property type="component" value="Chromosome 5"/>
</dbReference>
<accession>A0A9P0MN06</accession>
<feature type="region of interest" description="Disordered" evidence="1">
    <location>
        <begin position="49"/>
        <end position="71"/>
    </location>
</feature>
<protein>
    <submittedName>
        <fullName evidence="2">Uncharacterized protein</fullName>
    </submittedName>
</protein>
<evidence type="ECO:0000256" key="1">
    <source>
        <dbReference type="SAM" id="MobiDB-lite"/>
    </source>
</evidence>
<keyword evidence="3" id="KW-1185">Reference proteome</keyword>
<evidence type="ECO:0000313" key="2">
    <source>
        <dbReference type="EMBL" id="CAH1401228.1"/>
    </source>
</evidence>
<feature type="compositionally biased region" description="Basic residues" evidence="1">
    <location>
        <begin position="1"/>
        <end position="21"/>
    </location>
</feature>